<protein>
    <submittedName>
        <fullName evidence="1">Uncharacterized protein</fullName>
    </submittedName>
</protein>
<dbReference type="Proteomes" id="UP000799537">
    <property type="component" value="Unassembled WGS sequence"/>
</dbReference>
<dbReference type="EMBL" id="ML993584">
    <property type="protein sequence ID" value="KAF2171163.1"/>
    <property type="molecule type" value="Genomic_DNA"/>
</dbReference>
<keyword evidence="2" id="KW-1185">Reference proteome</keyword>
<accession>A0A6A6CWS8</accession>
<evidence type="ECO:0000313" key="1">
    <source>
        <dbReference type="EMBL" id="KAF2171163.1"/>
    </source>
</evidence>
<dbReference type="AlphaFoldDB" id="A0A6A6CWS8"/>
<name>A0A6A6CWS8_ZASCE</name>
<dbReference type="RefSeq" id="XP_033672052.1">
    <property type="nucleotide sequence ID" value="XM_033811786.1"/>
</dbReference>
<organism evidence="1 2">
    <name type="scientific">Zasmidium cellare ATCC 36951</name>
    <dbReference type="NCBI Taxonomy" id="1080233"/>
    <lineage>
        <taxon>Eukaryota</taxon>
        <taxon>Fungi</taxon>
        <taxon>Dikarya</taxon>
        <taxon>Ascomycota</taxon>
        <taxon>Pezizomycotina</taxon>
        <taxon>Dothideomycetes</taxon>
        <taxon>Dothideomycetidae</taxon>
        <taxon>Mycosphaerellales</taxon>
        <taxon>Mycosphaerellaceae</taxon>
        <taxon>Zasmidium</taxon>
    </lineage>
</organism>
<sequence>MQQPDMAPQAPQMTPHPEYNKRIRLLETTVLNGIELSAGHVGLIKNRVTEGGCDKYRVEWRHAHHFANKVPISPALVTDIYEQGYQWKGGEMLDFVLRIDAGTEEDAAKAEELGTIIYPDPFSARQQVWMPSYATGLTYIPIRRNGEEVYRILGNEDYFPFRMLHDQQSSEHKLVKAGTEGKIFEVYDSGWVRVAVPQYSRPIHVARSFMAIGKHRISPTSWVLKREHNILAPQITTSADGGLLYRTAYSFFKALQSNRTSLPQIERSILDVLGYEDEGPRRMADLIVDGCKKAGTLEELNSESFTLASICEAGQLIGSSTANSSQKLFKASGVKSSAMIYLIEHGKLRSDPARQNAVYTGSSGDGVKRMGSHNGDSQFKTSPHYLTWRASDRHRMVNICCAPTGQAQEARRFAMETFFIAALDTYAPKLVSDFAKFLSEAQPEDSNKFPQTAIPQAEESAGSGEQEAKATEMLELQDIALRIMSIADVVFTKTGWPRGASRDSFESSGGCNFSTPIGSSSEGRVVFYKTIVPGKMVQYRRKGLKCSSRNEGKELLCGYFYENRITFVLNTGKTKTGKRATLNGPEPKDGDIVYVVYEIWDREQDVPPASWARLPADGEYEYHEIVRRLRVSIEWQDSTTNKWHKIYIVSTCNSQLTVDSPPKSYVQGLAMICALQQRSITNPDPWVMQFRAQPVVQVDWDHLNQVLALSSEFGDNWQTPARVPMHKREAHLRSLGAQKFGGKWREIPPTKTAKKGHLRTTCDRCFVGHQAKHAADGNKDLSTPSCDRPTSCDRVDPTNEYSSCTHCWEKCRIRCAWTPEDQITDEYRNAVLHDMETTYTRQVDLLMAPKDVDMSGTNASVRWAV</sequence>
<reference evidence="1" key="1">
    <citation type="journal article" date="2020" name="Stud. Mycol.">
        <title>101 Dothideomycetes genomes: a test case for predicting lifestyles and emergence of pathogens.</title>
        <authorList>
            <person name="Haridas S."/>
            <person name="Albert R."/>
            <person name="Binder M."/>
            <person name="Bloem J."/>
            <person name="Labutti K."/>
            <person name="Salamov A."/>
            <person name="Andreopoulos B."/>
            <person name="Baker S."/>
            <person name="Barry K."/>
            <person name="Bills G."/>
            <person name="Bluhm B."/>
            <person name="Cannon C."/>
            <person name="Castanera R."/>
            <person name="Culley D."/>
            <person name="Daum C."/>
            <person name="Ezra D."/>
            <person name="Gonzalez J."/>
            <person name="Henrissat B."/>
            <person name="Kuo A."/>
            <person name="Liang C."/>
            <person name="Lipzen A."/>
            <person name="Lutzoni F."/>
            <person name="Magnuson J."/>
            <person name="Mondo S."/>
            <person name="Nolan M."/>
            <person name="Ohm R."/>
            <person name="Pangilinan J."/>
            <person name="Park H.-J."/>
            <person name="Ramirez L."/>
            <person name="Alfaro M."/>
            <person name="Sun H."/>
            <person name="Tritt A."/>
            <person name="Yoshinaga Y."/>
            <person name="Zwiers L.-H."/>
            <person name="Turgeon B."/>
            <person name="Goodwin S."/>
            <person name="Spatafora J."/>
            <person name="Crous P."/>
            <person name="Grigoriev I."/>
        </authorList>
    </citation>
    <scope>NUCLEOTIDE SEQUENCE</scope>
    <source>
        <strain evidence="1">ATCC 36951</strain>
    </source>
</reference>
<gene>
    <name evidence="1" type="ORF">M409DRAFT_51371</name>
</gene>
<dbReference type="GeneID" id="54565058"/>
<proteinExistence type="predicted"/>
<evidence type="ECO:0000313" key="2">
    <source>
        <dbReference type="Proteomes" id="UP000799537"/>
    </source>
</evidence>